<dbReference type="AlphaFoldDB" id="A0A1W1BKM2"/>
<organism evidence="2">
    <name type="scientific">hydrothermal vent metagenome</name>
    <dbReference type="NCBI Taxonomy" id="652676"/>
    <lineage>
        <taxon>unclassified sequences</taxon>
        <taxon>metagenomes</taxon>
        <taxon>ecological metagenomes</taxon>
    </lineage>
</organism>
<accession>A0A1W1BKM2</accession>
<sequence length="149" mass="17276">MDIILLVKSIVGLVIILGILILFFLYTPTSKKKLPKKKKNSYVQKIKKESKPEIKELLEVIRNKNASTKELTTALDTIIKYYGKIHPKLGIRTHPDFDIYSEILLRICRHPNTTKDIIINFDKELEKRNPEYVREINDSLTKGLNSRGL</sequence>
<proteinExistence type="predicted"/>
<evidence type="ECO:0000256" key="1">
    <source>
        <dbReference type="SAM" id="Phobius"/>
    </source>
</evidence>
<evidence type="ECO:0000313" key="2">
    <source>
        <dbReference type="EMBL" id="SFV54053.1"/>
    </source>
</evidence>
<gene>
    <name evidence="2" type="ORF">MNB_SM-6-1119</name>
</gene>
<protein>
    <submittedName>
        <fullName evidence="2">Uncharacterized protein</fullName>
    </submittedName>
</protein>
<feature type="transmembrane region" description="Helical" evidence="1">
    <location>
        <begin position="6"/>
        <end position="27"/>
    </location>
</feature>
<keyword evidence="1" id="KW-0472">Membrane</keyword>
<dbReference type="EMBL" id="FPHK01000009">
    <property type="protein sequence ID" value="SFV54053.1"/>
    <property type="molecule type" value="Genomic_DNA"/>
</dbReference>
<name>A0A1W1BKM2_9ZZZZ</name>
<keyword evidence="1" id="KW-0812">Transmembrane</keyword>
<keyword evidence="1" id="KW-1133">Transmembrane helix</keyword>
<reference evidence="2" key="1">
    <citation type="submission" date="2016-10" db="EMBL/GenBank/DDBJ databases">
        <authorList>
            <person name="de Groot N.N."/>
        </authorList>
    </citation>
    <scope>NUCLEOTIDE SEQUENCE</scope>
</reference>